<accession>A0ABN1LLS4</accession>
<dbReference type="EMBL" id="BAAACO010000001">
    <property type="protein sequence ID" value="GAA0857714.1"/>
    <property type="molecule type" value="Genomic_DNA"/>
</dbReference>
<dbReference type="InterPro" id="IPR006490">
    <property type="entry name" value="Maj_tail_phi13"/>
</dbReference>
<keyword evidence="2" id="KW-1185">Reference proteome</keyword>
<reference evidence="1 2" key="1">
    <citation type="journal article" date="2019" name="Int. J. Syst. Evol. Microbiol.">
        <title>The Global Catalogue of Microorganisms (GCM) 10K type strain sequencing project: providing services to taxonomists for standard genome sequencing and annotation.</title>
        <authorList>
            <consortium name="The Broad Institute Genomics Platform"/>
            <consortium name="The Broad Institute Genome Sequencing Center for Infectious Disease"/>
            <person name="Wu L."/>
            <person name="Ma J."/>
        </authorList>
    </citation>
    <scope>NUCLEOTIDE SEQUENCE [LARGE SCALE GENOMIC DNA]</scope>
    <source>
        <strain evidence="1 2">JCM 6485</strain>
    </source>
</reference>
<dbReference type="Pfam" id="PF04630">
    <property type="entry name" value="Phage_TTP_1"/>
    <property type="match status" value="1"/>
</dbReference>
<sequence length="208" mass="23520">MTTKQNNMPVIGVEKLHFAKIQGYNDDVTKTIYETPILYEGVKQIQTKPKVQSLEIYGDNRLFTKLSNVPTIDVNINVIDLTDEQEAYLLGHKLAEDGGIIYNENDHAPTVAMMFKSPKAEGGDRFAVYYAGQFEPYDSDIKGQEGKTTPTYKKLKATFRPLANGLYKHKFDSDSPGVTQEKIDNFFKKVYIPVPKKDNTQEIGKLSE</sequence>
<evidence type="ECO:0008006" key="3">
    <source>
        <dbReference type="Google" id="ProtNLM"/>
    </source>
</evidence>
<evidence type="ECO:0000313" key="1">
    <source>
        <dbReference type="EMBL" id="GAA0857714.1"/>
    </source>
</evidence>
<dbReference type="NCBIfam" id="TIGR01603">
    <property type="entry name" value="maj_tail_phi13"/>
    <property type="match status" value="1"/>
</dbReference>
<organism evidence="1 2">
    <name type="scientific">Clostridium nitritogenes</name>
    <dbReference type="NCBI Taxonomy" id="83340"/>
    <lineage>
        <taxon>Bacteria</taxon>
        <taxon>Bacillati</taxon>
        <taxon>Bacillota</taxon>
        <taxon>Clostridia</taxon>
        <taxon>Eubacteriales</taxon>
        <taxon>Clostridiaceae</taxon>
        <taxon>Clostridium</taxon>
    </lineage>
</organism>
<dbReference type="InterPro" id="IPR006724">
    <property type="entry name" value="Phage_TTP"/>
</dbReference>
<comment type="caution">
    <text evidence="1">The sequence shown here is derived from an EMBL/GenBank/DDBJ whole genome shotgun (WGS) entry which is preliminary data.</text>
</comment>
<gene>
    <name evidence="1" type="ORF">GCM10008916_12540</name>
</gene>
<proteinExistence type="predicted"/>
<evidence type="ECO:0000313" key="2">
    <source>
        <dbReference type="Proteomes" id="UP001501764"/>
    </source>
</evidence>
<name>A0ABN1LLS4_9CLOT</name>
<protein>
    <recommendedName>
        <fullName evidence="3">Phage tail protein</fullName>
    </recommendedName>
</protein>
<dbReference type="Proteomes" id="UP001501764">
    <property type="component" value="Unassembled WGS sequence"/>
</dbReference>
<dbReference type="RefSeq" id="WP_346025921.1">
    <property type="nucleotide sequence ID" value="NZ_BAAACO010000001.1"/>
</dbReference>